<dbReference type="GO" id="GO:0042626">
    <property type="term" value="F:ATPase-coupled transmembrane transporter activity"/>
    <property type="evidence" value="ECO:0007669"/>
    <property type="project" value="TreeGrafter"/>
</dbReference>
<dbReference type="STRING" id="74873.A0A084W7S6"/>
<reference evidence="5" key="2">
    <citation type="submission" date="2020-05" db="UniProtKB">
        <authorList>
            <consortium name="EnsemblMetazoa"/>
        </authorList>
    </citation>
    <scope>IDENTIFICATION</scope>
</reference>
<evidence type="ECO:0000313" key="6">
    <source>
        <dbReference type="Proteomes" id="UP000030765"/>
    </source>
</evidence>
<dbReference type="FunFam" id="3.40.50.300:FF:003492">
    <property type="entry name" value="AGAP012735-PA"/>
    <property type="match status" value="1"/>
</dbReference>
<dbReference type="EMBL" id="KE525316">
    <property type="protein sequence ID" value="KFB46270.1"/>
    <property type="molecule type" value="Genomic_DNA"/>
</dbReference>
<dbReference type="GO" id="GO:0016887">
    <property type="term" value="F:ATP hydrolysis activity"/>
    <property type="evidence" value="ECO:0007669"/>
    <property type="project" value="InterPro"/>
</dbReference>
<feature type="domain" description="ABC transporter" evidence="3">
    <location>
        <begin position="5"/>
        <end position="36"/>
    </location>
</feature>
<dbReference type="GO" id="GO:0016020">
    <property type="term" value="C:membrane"/>
    <property type="evidence" value="ECO:0007669"/>
    <property type="project" value="TreeGrafter"/>
</dbReference>
<evidence type="ECO:0000313" key="4">
    <source>
        <dbReference type="EMBL" id="KFB46270.1"/>
    </source>
</evidence>
<dbReference type="Gene3D" id="3.40.50.300">
    <property type="entry name" value="P-loop containing nucleotide triphosphate hydrolases"/>
    <property type="match status" value="1"/>
</dbReference>
<keyword evidence="6" id="KW-1185">Reference proteome</keyword>
<dbReference type="InterPro" id="IPR050173">
    <property type="entry name" value="ABC_transporter_C-like"/>
</dbReference>
<dbReference type="InterPro" id="IPR003439">
    <property type="entry name" value="ABC_transporter-like_ATP-bd"/>
</dbReference>
<gene>
    <name evidence="4" type="ORF">ZHAS_00014255</name>
</gene>
<dbReference type="VEuPathDB" id="VectorBase:ASIS003153"/>
<name>A0A084W7S6_ANOSI</name>
<dbReference type="PANTHER" id="PTHR24223:SF324">
    <property type="entry name" value="LD17001P"/>
    <property type="match status" value="1"/>
</dbReference>
<organism evidence="4">
    <name type="scientific">Anopheles sinensis</name>
    <name type="common">Mosquito</name>
    <dbReference type="NCBI Taxonomy" id="74873"/>
    <lineage>
        <taxon>Eukaryota</taxon>
        <taxon>Metazoa</taxon>
        <taxon>Ecdysozoa</taxon>
        <taxon>Arthropoda</taxon>
        <taxon>Hexapoda</taxon>
        <taxon>Insecta</taxon>
        <taxon>Pterygota</taxon>
        <taxon>Neoptera</taxon>
        <taxon>Endopterygota</taxon>
        <taxon>Diptera</taxon>
        <taxon>Nematocera</taxon>
        <taxon>Culicoidea</taxon>
        <taxon>Culicidae</taxon>
        <taxon>Anophelinae</taxon>
        <taxon>Anopheles</taxon>
    </lineage>
</organism>
<dbReference type="Proteomes" id="UP000030765">
    <property type="component" value="Unassembled WGS sequence"/>
</dbReference>
<dbReference type="PANTHER" id="PTHR24223">
    <property type="entry name" value="ATP-BINDING CASSETTE SUB-FAMILY C"/>
    <property type="match status" value="1"/>
</dbReference>
<evidence type="ECO:0000259" key="3">
    <source>
        <dbReference type="Pfam" id="PF00005"/>
    </source>
</evidence>
<reference evidence="4 6" key="1">
    <citation type="journal article" date="2014" name="BMC Genomics">
        <title>Genome sequence of Anopheles sinensis provides insight into genetics basis of mosquito competence for malaria parasites.</title>
        <authorList>
            <person name="Zhou D."/>
            <person name="Zhang D."/>
            <person name="Ding G."/>
            <person name="Shi L."/>
            <person name="Hou Q."/>
            <person name="Ye Y."/>
            <person name="Xu Y."/>
            <person name="Zhou H."/>
            <person name="Xiong C."/>
            <person name="Li S."/>
            <person name="Yu J."/>
            <person name="Hong S."/>
            <person name="Yu X."/>
            <person name="Zou P."/>
            <person name="Chen C."/>
            <person name="Chang X."/>
            <person name="Wang W."/>
            <person name="Lv Y."/>
            <person name="Sun Y."/>
            <person name="Ma L."/>
            <person name="Shen B."/>
            <person name="Zhu C."/>
        </authorList>
    </citation>
    <scope>NUCLEOTIDE SEQUENCE [LARGE SCALE GENOMIC DNA]</scope>
</reference>
<evidence type="ECO:0000256" key="1">
    <source>
        <dbReference type="ARBA" id="ARBA00022741"/>
    </source>
</evidence>
<dbReference type="GO" id="GO:0005524">
    <property type="term" value="F:ATP binding"/>
    <property type="evidence" value="ECO:0007669"/>
    <property type="project" value="UniProtKB-KW"/>
</dbReference>
<sequence length="118" mass="13267">MAEGGTNFSAGQRQLLCLARAILKDSNILIMDEATASVDPRTDELLQRTIREHCRNCTIITIAHRLQTILDYDRVLVMDAGQVVEFDTPERLLLIPDGYFRKLFEENGCHSTITACGQ</sequence>
<keyword evidence="2" id="KW-0067">ATP-binding</keyword>
<dbReference type="AlphaFoldDB" id="A0A084W7S6"/>
<dbReference type="EMBL" id="ATLV01021296">
    <property type="status" value="NOT_ANNOTATED_CDS"/>
    <property type="molecule type" value="Genomic_DNA"/>
</dbReference>
<evidence type="ECO:0000313" key="5">
    <source>
        <dbReference type="EnsemblMetazoa" id="ASIC014255-PA"/>
    </source>
</evidence>
<dbReference type="OrthoDB" id="6500128at2759"/>
<protein>
    <submittedName>
        <fullName evidence="5">ABC transporter domain-containing protein</fullName>
    </submittedName>
</protein>
<accession>A0A084W7S6</accession>
<dbReference type="EnsemblMetazoa" id="ASIC014255-RA">
    <property type="protein sequence ID" value="ASIC014255-PA"/>
    <property type="gene ID" value="ASIC014255"/>
</dbReference>
<dbReference type="InterPro" id="IPR027417">
    <property type="entry name" value="P-loop_NTPase"/>
</dbReference>
<dbReference type="OMA" id="HEMCEDA"/>
<proteinExistence type="predicted"/>
<evidence type="ECO:0000256" key="2">
    <source>
        <dbReference type="ARBA" id="ARBA00022840"/>
    </source>
</evidence>
<dbReference type="Pfam" id="PF00005">
    <property type="entry name" value="ABC_tran"/>
    <property type="match status" value="1"/>
</dbReference>
<keyword evidence="1" id="KW-0547">Nucleotide-binding</keyword>
<dbReference type="SUPFAM" id="SSF52540">
    <property type="entry name" value="P-loop containing nucleoside triphosphate hydrolases"/>
    <property type="match status" value="1"/>
</dbReference>
<dbReference type="VEuPathDB" id="VectorBase:ASIC014255"/>